<name>A0AAF3FQE0_9BILA</name>
<sequence length="90" mass="10527">MLTNSFLMLITKIVFPSIGILVKSSFGSNTLSVFESFLELNRYFFFYIIMGIINIWCFRRIDDRRDTLEMITGKSAALSFEALKKRRQTI</sequence>
<proteinExistence type="predicted"/>
<evidence type="ECO:0000256" key="1">
    <source>
        <dbReference type="SAM" id="Phobius"/>
    </source>
</evidence>
<keyword evidence="1" id="KW-1133">Transmembrane helix</keyword>
<dbReference type="WBParaSite" id="MBELARI_LOCUS9339">
    <property type="protein sequence ID" value="MBELARI_LOCUS9339"/>
    <property type="gene ID" value="MBELARI_LOCUS9339"/>
</dbReference>
<evidence type="ECO:0000313" key="3">
    <source>
        <dbReference type="WBParaSite" id="MBELARI_LOCUS9339"/>
    </source>
</evidence>
<organism evidence="2 3">
    <name type="scientific">Mesorhabditis belari</name>
    <dbReference type="NCBI Taxonomy" id="2138241"/>
    <lineage>
        <taxon>Eukaryota</taxon>
        <taxon>Metazoa</taxon>
        <taxon>Ecdysozoa</taxon>
        <taxon>Nematoda</taxon>
        <taxon>Chromadorea</taxon>
        <taxon>Rhabditida</taxon>
        <taxon>Rhabditina</taxon>
        <taxon>Rhabditomorpha</taxon>
        <taxon>Rhabditoidea</taxon>
        <taxon>Rhabditidae</taxon>
        <taxon>Mesorhabditinae</taxon>
        <taxon>Mesorhabditis</taxon>
    </lineage>
</organism>
<keyword evidence="1" id="KW-0812">Transmembrane</keyword>
<reference evidence="3" key="1">
    <citation type="submission" date="2024-02" db="UniProtKB">
        <authorList>
            <consortium name="WormBaseParasite"/>
        </authorList>
    </citation>
    <scope>IDENTIFICATION</scope>
</reference>
<accession>A0AAF3FQE0</accession>
<keyword evidence="2" id="KW-1185">Reference proteome</keyword>
<dbReference type="AlphaFoldDB" id="A0AAF3FQE0"/>
<keyword evidence="1" id="KW-0472">Membrane</keyword>
<protein>
    <submittedName>
        <fullName evidence="3">Uncharacterized protein</fullName>
    </submittedName>
</protein>
<dbReference type="Proteomes" id="UP000887575">
    <property type="component" value="Unassembled WGS sequence"/>
</dbReference>
<feature type="transmembrane region" description="Helical" evidence="1">
    <location>
        <begin position="40"/>
        <end position="58"/>
    </location>
</feature>
<evidence type="ECO:0000313" key="2">
    <source>
        <dbReference type="Proteomes" id="UP000887575"/>
    </source>
</evidence>
<feature type="transmembrane region" description="Helical" evidence="1">
    <location>
        <begin position="7"/>
        <end position="28"/>
    </location>
</feature>